<dbReference type="SUPFAM" id="SSF51126">
    <property type="entry name" value="Pectin lyase-like"/>
    <property type="match status" value="1"/>
</dbReference>
<protein>
    <submittedName>
        <fullName evidence="2">Right-handed parallel beta-helix repeat-containing protein</fullName>
    </submittedName>
</protein>
<dbReference type="InterPro" id="IPR011658">
    <property type="entry name" value="PA14_dom"/>
</dbReference>
<dbReference type="InterPro" id="IPR012334">
    <property type="entry name" value="Pectin_lyas_fold"/>
</dbReference>
<dbReference type="InterPro" id="IPR039448">
    <property type="entry name" value="Beta_helix"/>
</dbReference>
<dbReference type="PROSITE" id="PS51820">
    <property type="entry name" value="PA14"/>
    <property type="match status" value="4"/>
</dbReference>
<dbReference type="SUPFAM" id="SSF49785">
    <property type="entry name" value="Galactose-binding domain-like"/>
    <property type="match status" value="1"/>
</dbReference>
<dbReference type="Gene3D" id="2.60.120.260">
    <property type="entry name" value="Galactose-binding domain-like"/>
    <property type="match status" value="1"/>
</dbReference>
<dbReference type="Gene3D" id="3.90.182.10">
    <property type="entry name" value="Toxin - Anthrax Protective Antigen,domain 1"/>
    <property type="match status" value="4"/>
</dbReference>
<feature type="domain" description="PA14" evidence="1">
    <location>
        <begin position="827"/>
        <end position="963"/>
    </location>
</feature>
<dbReference type="EMBL" id="JAFMYV010000016">
    <property type="protein sequence ID" value="MBO0939684.1"/>
    <property type="molecule type" value="Genomic_DNA"/>
</dbReference>
<proteinExistence type="predicted"/>
<keyword evidence="3" id="KW-1185">Reference proteome</keyword>
<dbReference type="InterPro" id="IPR011050">
    <property type="entry name" value="Pectin_lyase_fold/virulence"/>
</dbReference>
<accession>A0A939K5N8</accession>
<dbReference type="InterPro" id="IPR006626">
    <property type="entry name" value="PbH1"/>
</dbReference>
<sequence length="1542" mass="165473">MLLVCSSAALGQTTYYVASNGSDNNDGRSAGSPFQSIGKVNGLTLQAGDQVLFRRGDTFRGTLQIRQSGSSAQPIVIDAFGSGNKPVLAGSLPVSSWNSVGSNLWQASVPFLGGQVTGVYRNGTTLPLGRYPNLNAPNRGYLTIQSHSGTSQFTSVENVPANFTGGEVVDRPVQWIMNRSVINSQNGNTFYANESGSYNFSDGWGYFIQNHPATLDQTGEWYYNPGNKTLLLYSDSDPNGQTITATAYTESVRINSVSNVTVRNVAVTQAINTNMLIENGTGITISGVDITQAGEDGLTARGSGNTVLVEGSFIDEVNNNGVNISGYQNFTFRNNTLQRVGLVPGRGKTGDGTYIGFNAVSTNNVTVENNVVDQIGYNGINFTEGTTLRRNRVSNFCLTKSDGGGFYIWNGTRQPMNNVHILNNISFNGIGAPEGTPGGNYSGANGFFLDDCTTNVDIRDNTAFNCRGLGFFLHGAITAQFFNNTAYNNGEAQLAVNSRSDGCSPSNNNIQNNILVSRLPSQFVTKFESHLNDLRNYGQFDNNVYARPFDDQFKLRIAYNAGSGVTGADLSLGQWQSQYGKDPNSLNSPITYKPFVVTGSGQLKLNSTFGGNNEGWDVWSPYGNGRVNWDNGNRLDGGSLSIGFPTGSGQANSYLLASKSVGSISQNQVYLLTFDAVASGSAKRVEVFLRQKTGSYNDLDARSVVLVSNTRQHYELSYTGNANEADAIVAMQVTEDGQTLWVDNVQLQPATRTAQNPDDFIRLEYNDTNSDKTVSLGGTYRDGRNKVYANQVTLTPFTSVVLFKDNSATPPPPPPVTILRDPENPANAVVGLDYSYYEGAWSQVSELTGVTPVKSGQTAQPDLSQRNREDNFGLKFTGYINVPADGQYTFYTYSDDGSKLYIGTTEVVNNDFGHAEQERSGTIGLKAGRHAISIPYLQGGGGKALSVSYSGPGIGKQVIPAASFYRVGSSTPPPPPPVATLRDPENPANAVVGLDYSYYEGVWGQLPDFNSLTPIKVGQTSQADLSPRNRDSNYGLRFQGYVAVPADGQYTFYTNSDDGSKLYIGTTQVVDNDGGHAEQERSGTIGLKAGKHAITIPYVQGAGGQALSVSFSGPGVNKQVIPASAFYRVGINTPPPPPPVATLRDPENPVNATNGLDYSYYEGSWGQVSELTGVTPVKSGQTGQPDLSQRNREDNFGLKFTGYINVPADGQYTFYTYSDDGSKLYIGTTEVVNNDFGHAEQERSGTIGLKAGRHAISIPYLQGGGGKALSVSYSGPGIGKQVIPASAFYRVGTGTTPTTPATGLGTGLLGSYFNNKTLTAPSVLTRTDPTIDFDWGLGSPAPSVNVDNFSVRWSGQVEAPVTGSYFFTTTADDGVRLWVNNVLVIDNWNDHPPTSNTSGGLALVGGQKYSIRLEYYESGVGALARLQWSYGGQGQQLVPQSRLYPASSARLAAPEVSYQPEPVVYPVPAQDKLHVRYYSATGGQVVLQLVSVGALPVFQSTYDVTPGENLITLPVRTLMRDVYLLNGVEGTKRFTSKVLLTD</sequence>
<dbReference type="PANTHER" id="PTHR36453:SF1">
    <property type="entry name" value="RIGHT HANDED BETA HELIX DOMAIN-CONTAINING PROTEIN"/>
    <property type="match status" value="1"/>
</dbReference>
<reference evidence="2" key="1">
    <citation type="submission" date="2021-03" db="EMBL/GenBank/DDBJ databases">
        <title>Fibrella sp. HMF5335 genome sequencing and assembly.</title>
        <authorList>
            <person name="Kang H."/>
            <person name="Kim H."/>
            <person name="Bae S."/>
            <person name="Joh K."/>
        </authorList>
    </citation>
    <scope>NUCLEOTIDE SEQUENCE</scope>
    <source>
        <strain evidence="2">HMF5335</strain>
    </source>
</reference>
<dbReference type="Pfam" id="PF13229">
    <property type="entry name" value="Beta_helix"/>
    <property type="match status" value="1"/>
</dbReference>
<name>A0A939K5N8_9BACT</name>
<dbReference type="SUPFAM" id="SSF56988">
    <property type="entry name" value="Anthrax protective antigen"/>
    <property type="match status" value="4"/>
</dbReference>
<dbReference type="SMART" id="SM00710">
    <property type="entry name" value="PbH1"/>
    <property type="match status" value="9"/>
</dbReference>
<dbReference type="RefSeq" id="WP_207367212.1">
    <property type="nucleotide sequence ID" value="NZ_JAFMYV010000016.1"/>
</dbReference>
<gene>
    <name evidence="2" type="ORF">J2I47_24265</name>
</gene>
<feature type="domain" description="PA14" evidence="1">
    <location>
        <begin position="1303"/>
        <end position="1442"/>
    </location>
</feature>
<feature type="domain" description="PA14" evidence="1">
    <location>
        <begin position="989"/>
        <end position="1125"/>
    </location>
</feature>
<dbReference type="SMART" id="SM00758">
    <property type="entry name" value="PA14"/>
    <property type="match status" value="4"/>
</dbReference>
<evidence type="ECO:0000259" key="1">
    <source>
        <dbReference type="PROSITE" id="PS51820"/>
    </source>
</evidence>
<evidence type="ECO:0000313" key="2">
    <source>
        <dbReference type="EMBL" id="MBO0939684.1"/>
    </source>
</evidence>
<organism evidence="2 3">
    <name type="scientific">Fibrella rubiginis</name>
    <dbReference type="NCBI Taxonomy" id="2817060"/>
    <lineage>
        <taxon>Bacteria</taxon>
        <taxon>Pseudomonadati</taxon>
        <taxon>Bacteroidota</taxon>
        <taxon>Cytophagia</taxon>
        <taxon>Cytophagales</taxon>
        <taxon>Spirosomataceae</taxon>
        <taxon>Fibrella</taxon>
    </lineage>
</organism>
<evidence type="ECO:0000313" key="3">
    <source>
        <dbReference type="Proteomes" id="UP000664034"/>
    </source>
</evidence>
<feature type="domain" description="PA14" evidence="1">
    <location>
        <begin position="1151"/>
        <end position="1287"/>
    </location>
</feature>
<comment type="caution">
    <text evidence="2">The sequence shown here is derived from an EMBL/GenBank/DDBJ whole genome shotgun (WGS) entry which is preliminary data.</text>
</comment>
<dbReference type="Proteomes" id="UP000664034">
    <property type="component" value="Unassembled WGS sequence"/>
</dbReference>
<dbReference type="Pfam" id="PF07691">
    <property type="entry name" value="PA14"/>
    <property type="match status" value="4"/>
</dbReference>
<dbReference type="Gene3D" id="2.160.20.10">
    <property type="entry name" value="Single-stranded right-handed beta-helix, Pectin lyase-like"/>
    <property type="match status" value="2"/>
</dbReference>
<dbReference type="InterPro" id="IPR008979">
    <property type="entry name" value="Galactose-bd-like_sf"/>
</dbReference>
<dbReference type="PANTHER" id="PTHR36453">
    <property type="entry name" value="SECRETED PROTEIN-RELATED"/>
    <property type="match status" value="1"/>
</dbReference>
<dbReference type="InterPro" id="IPR037524">
    <property type="entry name" value="PA14/GLEYA"/>
</dbReference>